<comment type="caution">
    <text evidence="1">The sequence shown here is derived from an EMBL/GenBank/DDBJ whole genome shotgun (WGS) entry which is preliminary data.</text>
</comment>
<sequence>MLQTLNSSHQIFKALSGTSREALKATKALNGMLTKVRAASSQEATPQSNLLAWCPIASMLPCGRTDIPELSNARVLDESMPWSSTHSCTSQDRPVNMSTTNYSPDINEHAPATVELNWELWDNHFYNNSAMDQTLPDLWNFDWQDLPYMEPSPPDPADASMQWDQ</sequence>
<accession>A0A559MJD7</accession>
<dbReference type="AlphaFoldDB" id="A0A559MJD7"/>
<reference evidence="1 2" key="1">
    <citation type="submission" date="2018-05" db="EMBL/GenBank/DDBJ databases">
        <title>Genome sequencing and assembly of the regulated plant pathogen Lachnellula willkommii and related sister species for the development of diagnostic species identification markers.</title>
        <authorList>
            <person name="Giroux E."/>
            <person name="Bilodeau G."/>
        </authorList>
    </citation>
    <scope>NUCLEOTIDE SEQUENCE [LARGE SCALE GENOMIC DNA]</scope>
    <source>
        <strain evidence="1 2">CBS 172.35</strain>
    </source>
</reference>
<protein>
    <submittedName>
        <fullName evidence="1">Uncharacterized protein</fullName>
    </submittedName>
</protein>
<proteinExistence type="predicted"/>
<name>A0A559MJD7_9HELO</name>
<organism evidence="1 2">
    <name type="scientific">Lachnellula willkommii</name>
    <dbReference type="NCBI Taxonomy" id="215461"/>
    <lineage>
        <taxon>Eukaryota</taxon>
        <taxon>Fungi</taxon>
        <taxon>Dikarya</taxon>
        <taxon>Ascomycota</taxon>
        <taxon>Pezizomycotina</taxon>
        <taxon>Leotiomycetes</taxon>
        <taxon>Helotiales</taxon>
        <taxon>Lachnaceae</taxon>
        <taxon>Lachnellula</taxon>
    </lineage>
</organism>
<dbReference type="Proteomes" id="UP000315522">
    <property type="component" value="Unassembled WGS sequence"/>
</dbReference>
<evidence type="ECO:0000313" key="1">
    <source>
        <dbReference type="EMBL" id="TVY93066.1"/>
    </source>
</evidence>
<gene>
    <name evidence="1" type="ORF">LAWI1_G000989</name>
</gene>
<dbReference type="EMBL" id="QGML01000191">
    <property type="protein sequence ID" value="TVY93066.1"/>
    <property type="molecule type" value="Genomic_DNA"/>
</dbReference>
<keyword evidence="2" id="KW-1185">Reference proteome</keyword>
<evidence type="ECO:0000313" key="2">
    <source>
        <dbReference type="Proteomes" id="UP000315522"/>
    </source>
</evidence>